<sequence length="116" mass="12973">MNTRPQWLAARTIIAIEPNGTERMITLRVGIPLEVSPDEWVCACTMDGYHENLGPIHGVDAWQAIQLAFNLQHQLLGYLAEKGTKFIYAESREPLELVELFPHPPHSDKGLPSGDV</sequence>
<comment type="caution">
    <text evidence="1">The sequence shown here is derived from an EMBL/GenBank/DDBJ whole genome shotgun (WGS) entry which is preliminary data.</text>
</comment>
<dbReference type="Proteomes" id="UP000235916">
    <property type="component" value="Unassembled WGS sequence"/>
</dbReference>
<evidence type="ECO:0000313" key="2">
    <source>
        <dbReference type="Proteomes" id="UP000235916"/>
    </source>
</evidence>
<dbReference type="EMBL" id="POSP01000003">
    <property type="protein sequence ID" value="PND36810.1"/>
    <property type="molecule type" value="Genomic_DNA"/>
</dbReference>
<name>A0A2N8KTQ5_9BURK</name>
<dbReference type="AlphaFoldDB" id="A0A2N8KTQ5"/>
<organism evidence="1 2">
    <name type="scientific">Kinneretia aquatilis</name>
    <dbReference type="NCBI Taxonomy" id="2070761"/>
    <lineage>
        <taxon>Bacteria</taxon>
        <taxon>Pseudomonadati</taxon>
        <taxon>Pseudomonadota</taxon>
        <taxon>Betaproteobacteria</taxon>
        <taxon>Burkholderiales</taxon>
        <taxon>Sphaerotilaceae</taxon>
        <taxon>Roseateles</taxon>
    </lineage>
</organism>
<protein>
    <submittedName>
        <fullName evidence="1">Uncharacterized protein</fullName>
    </submittedName>
</protein>
<reference evidence="1 2" key="1">
    <citation type="submission" date="2018-01" db="EMBL/GenBank/DDBJ databases">
        <title>Draft genome sequence of Paucibacter aquatile CR182 isolated from freshwater of the Nakdong River.</title>
        <authorList>
            <person name="Choi A."/>
            <person name="Chung E.J."/>
        </authorList>
    </citation>
    <scope>NUCLEOTIDE SEQUENCE [LARGE SCALE GENOMIC DNA]</scope>
    <source>
        <strain evidence="1 2">CR182</strain>
    </source>
</reference>
<evidence type="ECO:0000313" key="1">
    <source>
        <dbReference type="EMBL" id="PND36810.1"/>
    </source>
</evidence>
<keyword evidence="2" id="KW-1185">Reference proteome</keyword>
<gene>
    <name evidence="1" type="ORF">C1O66_04165</name>
</gene>
<proteinExistence type="predicted"/>
<accession>A0A2N8KTQ5</accession>